<dbReference type="SUPFAM" id="SSF46966">
    <property type="entry name" value="Spectrin repeat"/>
    <property type="match status" value="1"/>
</dbReference>
<feature type="coiled-coil region" evidence="1">
    <location>
        <begin position="43"/>
        <end position="70"/>
    </location>
</feature>
<dbReference type="AlphaFoldDB" id="A0A9Q9AKA1"/>
<sequence length="512" mass="55149">MDPPAPFGDVQAANKLMEGALAGLFKGVNARCDALQMQHDHALKSSQADKKALRDSLDDLTEKYTSMSETNSKLMATHAELSTRLTSMQGGLGAIEQMATELGEQLAKYDIPALSEDMDRLKRQHNIMQAKMRHQQPFIDGILGLTAGFAGSQSPSLANLRTERMTVSGTLARESTPGTNKKLPILRQDPRYSFLLGGAESMEVDDIAQRPLRSAATFRAVSPDETELAELPALPQPSGHTDAVPTTSAVKRTASQRRSESSLDQDSDNQHKRSQSLQRKRAKSNLKKAGELQANDTPGASLAPKRSQLQHNFTASDIDNGNEGDFDDASSDIVVDHPRTKTVTHINSELSPASQDHLTDLAGGKSAADLFKTLAQNSNCARPQTSSRPLSFHADLAANPLPGSQNAFASQQPARDMMPTEPILTSIDASLPGLANDFKAEIDIQRPASTAPAVSTLTLNGAQPTTSNRRHSARETKKKPIPEGFIDVRTLQNDKKAGLVPKRVSVIEDGGS</sequence>
<gene>
    <name evidence="3" type="ORF">Slin15195_G039040</name>
</gene>
<feature type="region of interest" description="Disordered" evidence="2">
    <location>
        <begin position="221"/>
        <end position="304"/>
    </location>
</feature>
<feature type="compositionally biased region" description="Basic residues" evidence="2">
    <location>
        <begin position="272"/>
        <end position="286"/>
    </location>
</feature>
<reference evidence="3" key="1">
    <citation type="submission" date="2022-06" db="EMBL/GenBank/DDBJ databases">
        <title>Complete genome sequences of two strains of the flax pathogen Septoria linicola.</title>
        <authorList>
            <person name="Lapalu N."/>
            <person name="Simon A."/>
            <person name="Demenou B."/>
            <person name="Paumier D."/>
            <person name="Guillot M.-P."/>
            <person name="Gout L."/>
            <person name="Valade R."/>
        </authorList>
    </citation>
    <scope>NUCLEOTIDE SEQUENCE</scope>
    <source>
        <strain evidence="3">SE15195</strain>
    </source>
</reference>
<feature type="region of interest" description="Disordered" evidence="2">
    <location>
        <begin position="453"/>
        <end position="483"/>
    </location>
</feature>
<dbReference type="OrthoDB" id="3644957at2759"/>
<evidence type="ECO:0000313" key="3">
    <source>
        <dbReference type="EMBL" id="USW50585.1"/>
    </source>
</evidence>
<dbReference type="EMBL" id="CP099420">
    <property type="protein sequence ID" value="USW50585.1"/>
    <property type="molecule type" value="Genomic_DNA"/>
</dbReference>
<accession>A0A9Q9AKA1</accession>
<evidence type="ECO:0000256" key="1">
    <source>
        <dbReference type="SAM" id="Coils"/>
    </source>
</evidence>
<organism evidence="3 4">
    <name type="scientific">Septoria linicola</name>
    <dbReference type="NCBI Taxonomy" id="215465"/>
    <lineage>
        <taxon>Eukaryota</taxon>
        <taxon>Fungi</taxon>
        <taxon>Dikarya</taxon>
        <taxon>Ascomycota</taxon>
        <taxon>Pezizomycotina</taxon>
        <taxon>Dothideomycetes</taxon>
        <taxon>Dothideomycetidae</taxon>
        <taxon>Mycosphaerellales</taxon>
        <taxon>Mycosphaerellaceae</taxon>
        <taxon>Septoria</taxon>
    </lineage>
</organism>
<evidence type="ECO:0000256" key="2">
    <source>
        <dbReference type="SAM" id="MobiDB-lite"/>
    </source>
</evidence>
<proteinExistence type="predicted"/>
<dbReference type="Gene3D" id="1.20.58.60">
    <property type="match status" value="1"/>
</dbReference>
<dbReference type="Proteomes" id="UP001056384">
    <property type="component" value="Chromosome 3"/>
</dbReference>
<keyword evidence="4" id="KW-1185">Reference proteome</keyword>
<protein>
    <submittedName>
        <fullName evidence="3">Uncharacterized protein</fullName>
    </submittedName>
</protein>
<keyword evidence="1" id="KW-0175">Coiled coil</keyword>
<name>A0A9Q9AKA1_9PEZI</name>
<feature type="compositionally biased region" description="Polar residues" evidence="2">
    <location>
        <begin position="453"/>
        <end position="467"/>
    </location>
</feature>
<evidence type="ECO:0000313" key="4">
    <source>
        <dbReference type="Proteomes" id="UP001056384"/>
    </source>
</evidence>